<dbReference type="Proteomes" id="UP000007798">
    <property type="component" value="Unassembled WGS sequence"/>
</dbReference>
<dbReference type="EMBL" id="CH963913">
    <property type="protein sequence ID" value="KRF98675.1"/>
    <property type="molecule type" value="Genomic_DNA"/>
</dbReference>
<dbReference type="InterPro" id="IPR036910">
    <property type="entry name" value="HMG_box_dom_sf"/>
</dbReference>
<feature type="region of interest" description="Disordered" evidence="1">
    <location>
        <begin position="97"/>
        <end position="116"/>
    </location>
</feature>
<dbReference type="Pfam" id="PF06382">
    <property type="entry name" value="Protamine_like"/>
    <property type="match status" value="1"/>
</dbReference>
<dbReference type="CDD" id="cd00084">
    <property type="entry name" value="HMG-box_SF"/>
    <property type="match status" value="1"/>
</dbReference>
<protein>
    <submittedName>
        <fullName evidence="2">Uncharacterized protein, isoform B</fullName>
    </submittedName>
</protein>
<feature type="compositionally biased region" description="Basic residues" evidence="1">
    <location>
        <begin position="100"/>
        <end position="111"/>
    </location>
</feature>
<dbReference type="OrthoDB" id="7675944at2759"/>
<evidence type="ECO:0000256" key="1">
    <source>
        <dbReference type="SAM" id="MobiDB-lite"/>
    </source>
</evidence>
<dbReference type="InterPro" id="IPR024460">
    <property type="entry name" value="Protamine-like"/>
</dbReference>
<accession>A0A0Q9WR29</accession>
<dbReference type="GO" id="GO:0005634">
    <property type="term" value="C:nucleus"/>
    <property type="evidence" value="ECO:0007669"/>
    <property type="project" value="UniProtKB-ARBA"/>
</dbReference>
<sequence>MPKSSETIRILRLHEPARVGSRAFLNFLREFRSKNTQLDLNTSIRRGTNVWQTMNDTERSKFDYTMPSKCREATAPQDNADMCCNKKMKRKSACAMKRPSCPKKRKPRGCPRKPACPMRKKKKRACAKKRKPACPKKRKPACRKKRKTCRPKRRNPCAKKRVKCSKPGPVMNNGYLNFVRSFRKKHCDLKPQELIKMAARAWCSLPEDKKDRYRRLQGIEELSA</sequence>
<evidence type="ECO:0000313" key="2">
    <source>
        <dbReference type="EMBL" id="KRF98675.1"/>
    </source>
</evidence>
<dbReference type="SUPFAM" id="SSF47095">
    <property type="entry name" value="HMG-box"/>
    <property type="match status" value="1"/>
</dbReference>
<proteinExistence type="predicted"/>
<gene>
    <name evidence="2" type="primary">Dwil\GK18077</name>
    <name evidence="2" type="ORF">Dwil_GK18077</name>
</gene>
<name>A0A0Q9WR29_DROWI</name>
<keyword evidence="3" id="KW-1185">Reference proteome</keyword>
<organism evidence="2 3">
    <name type="scientific">Drosophila willistoni</name>
    <name type="common">Fruit fly</name>
    <dbReference type="NCBI Taxonomy" id="7260"/>
    <lineage>
        <taxon>Eukaryota</taxon>
        <taxon>Metazoa</taxon>
        <taxon>Ecdysozoa</taxon>
        <taxon>Arthropoda</taxon>
        <taxon>Hexapoda</taxon>
        <taxon>Insecta</taxon>
        <taxon>Pterygota</taxon>
        <taxon>Neoptera</taxon>
        <taxon>Endopterygota</taxon>
        <taxon>Diptera</taxon>
        <taxon>Brachycera</taxon>
        <taxon>Muscomorpha</taxon>
        <taxon>Ephydroidea</taxon>
        <taxon>Drosophilidae</taxon>
        <taxon>Drosophila</taxon>
        <taxon>Sophophora</taxon>
    </lineage>
</organism>
<dbReference type="GO" id="GO:0035092">
    <property type="term" value="P:sperm DNA condensation"/>
    <property type="evidence" value="ECO:0007669"/>
    <property type="project" value="InterPro"/>
</dbReference>
<reference evidence="2 3" key="1">
    <citation type="journal article" date="2007" name="Nature">
        <title>Evolution of genes and genomes on the Drosophila phylogeny.</title>
        <authorList>
            <consortium name="Drosophila 12 Genomes Consortium"/>
            <person name="Clark A.G."/>
            <person name="Eisen M.B."/>
            <person name="Smith D.R."/>
            <person name="Bergman C.M."/>
            <person name="Oliver B."/>
            <person name="Markow T.A."/>
            <person name="Kaufman T.C."/>
            <person name="Kellis M."/>
            <person name="Gelbart W."/>
            <person name="Iyer V.N."/>
            <person name="Pollard D.A."/>
            <person name="Sackton T.B."/>
            <person name="Larracuente A.M."/>
            <person name="Singh N.D."/>
            <person name="Abad J.P."/>
            <person name="Abt D.N."/>
            <person name="Adryan B."/>
            <person name="Aguade M."/>
            <person name="Akashi H."/>
            <person name="Anderson W.W."/>
            <person name="Aquadro C.F."/>
            <person name="Ardell D.H."/>
            <person name="Arguello R."/>
            <person name="Artieri C.G."/>
            <person name="Barbash D.A."/>
            <person name="Barker D."/>
            <person name="Barsanti P."/>
            <person name="Batterham P."/>
            <person name="Batzoglou S."/>
            <person name="Begun D."/>
            <person name="Bhutkar A."/>
            <person name="Blanco E."/>
            <person name="Bosak S.A."/>
            <person name="Bradley R.K."/>
            <person name="Brand A.D."/>
            <person name="Brent M.R."/>
            <person name="Brooks A.N."/>
            <person name="Brown R.H."/>
            <person name="Butlin R.K."/>
            <person name="Caggese C."/>
            <person name="Calvi B.R."/>
            <person name="Bernardo de Carvalho A."/>
            <person name="Caspi A."/>
            <person name="Castrezana S."/>
            <person name="Celniker S.E."/>
            <person name="Chang J.L."/>
            <person name="Chapple C."/>
            <person name="Chatterji S."/>
            <person name="Chinwalla A."/>
            <person name="Civetta A."/>
            <person name="Clifton S.W."/>
            <person name="Comeron J.M."/>
            <person name="Costello J.C."/>
            <person name="Coyne J.A."/>
            <person name="Daub J."/>
            <person name="David R.G."/>
            <person name="Delcher A.L."/>
            <person name="Delehaunty K."/>
            <person name="Do C.B."/>
            <person name="Ebling H."/>
            <person name="Edwards K."/>
            <person name="Eickbush T."/>
            <person name="Evans J.D."/>
            <person name="Filipski A."/>
            <person name="Findeiss S."/>
            <person name="Freyhult E."/>
            <person name="Fulton L."/>
            <person name="Fulton R."/>
            <person name="Garcia A.C."/>
            <person name="Gardiner A."/>
            <person name="Garfield D.A."/>
            <person name="Garvin B.E."/>
            <person name="Gibson G."/>
            <person name="Gilbert D."/>
            <person name="Gnerre S."/>
            <person name="Godfrey J."/>
            <person name="Good R."/>
            <person name="Gotea V."/>
            <person name="Gravely B."/>
            <person name="Greenberg A.J."/>
            <person name="Griffiths-Jones S."/>
            <person name="Gross S."/>
            <person name="Guigo R."/>
            <person name="Gustafson E.A."/>
            <person name="Haerty W."/>
            <person name="Hahn M.W."/>
            <person name="Halligan D.L."/>
            <person name="Halpern A.L."/>
            <person name="Halter G.M."/>
            <person name="Han M.V."/>
            <person name="Heger A."/>
            <person name="Hillier L."/>
            <person name="Hinrichs A.S."/>
            <person name="Holmes I."/>
            <person name="Hoskins R.A."/>
            <person name="Hubisz M.J."/>
            <person name="Hultmark D."/>
            <person name="Huntley M.A."/>
            <person name="Jaffe D.B."/>
            <person name="Jagadeeshan S."/>
            <person name="Jeck W.R."/>
            <person name="Johnson J."/>
            <person name="Jones C.D."/>
            <person name="Jordan W.C."/>
            <person name="Karpen G.H."/>
            <person name="Kataoka E."/>
            <person name="Keightley P.D."/>
            <person name="Kheradpour P."/>
            <person name="Kirkness E.F."/>
            <person name="Koerich L.B."/>
            <person name="Kristiansen K."/>
            <person name="Kudrna D."/>
            <person name="Kulathinal R.J."/>
            <person name="Kumar S."/>
            <person name="Kwok R."/>
            <person name="Lander E."/>
            <person name="Langley C.H."/>
            <person name="Lapoint R."/>
            <person name="Lazzaro B.P."/>
            <person name="Lee S.J."/>
            <person name="Levesque L."/>
            <person name="Li R."/>
            <person name="Lin C.F."/>
            <person name="Lin M.F."/>
            <person name="Lindblad-Toh K."/>
            <person name="Llopart A."/>
            <person name="Long M."/>
            <person name="Low L."/>
            <person name="Lozovsky E."/>
            <person name="Lu J."/>
            <person name="Luo M."/>
            <person name="Machado C.A."/>
            <person name="Makalowski W."/>
            <person name="Marzo M."/>
            <person name="Matsuda M."/>
            <person name="Matzkin L."/>
            <person name="McAllister B."/>
            <person name="McBride C.S."/>
            <person name="McKernan B."/>
            <person name="McKernan K."/>
            <person name="Mendez-Lago M."/>
            <person name="Minx P."/>
            <person name="Mollenhauer M.U."/>
            <person name="Montooth K."/>
            <person name="Mount S.M."/>
            <person name="Mu X."/>
            <person name="Myers E."/>
            <person name="Negre B."/>
            <person name="Newfeld S."/>
            <person name="Nielsen R."/>
            <person name="Noor M.A."/>
            <person name="O'Grady P."/>
            <person name="Pachter L."/>
            <person name="Papaceit M."/>
            <person name="Parisi M.J."/>
            <person name="Parisi M."/>
            <person name="Parts L."/>
            <person name="Pedersen J.S."/>
            <person name="Pesole G."/>
            <person name="Phillippy A.M."/>
            <person name="Ponting C.P."/>
            <person name="Pop M."/>
            <person name="Porcelli D."/>
            <person name="Powell J.R."/>
            <person name="Prohaska S."/>
            <person name="Pruitt K."/>
            <person name="Puig M."/>
            <person name="Quesneville H."/>
            <person name="Ram K.R."/>
            <person name="Rand D."/>
            <person name="Rasmussen M.D."/>
            <person name="Reed L.K."/>
            <person name="Reenan R."/>
            <person name="Reily A."/>
            <person name="Remington K.A."/>
            <person name="Rieger T.T."/>
            <person name="Ritchie M.G."/>
            <person name="Robin C."/>
            <person name="Rogers Y.H."/>
            <person name="Rohde C."/>
            <person name="Rozas J."/>
            <person name="Rubenfield M.J."/>
            <person name="Ruiz A."/>
            <person name="Russo S."/>
            <person name="Salzberg S.L."/>
            <person name="Sanchez-Gracia A."/>
            <person name="Saranga D.J."/>
            <person name="Sato H."/>
            <person name="Schaeffer S.W."/>
            <person name="Schatz M.C."/>
            <person name="Schlenke T."/>
            <person name="Schwartz R."/>
            <person name="Segarra C."/>
            <person name="Singh R.S."/>
            <person name="Sirot L."/>
            <person name="Sirota M."/>
            <person name="Sisneros N.B."/>
            <person name="Smith C.D."/>
            <person name="Smith T.F."/>
            <person name="Spieth J."/>
            <person name="Stage D.E."/>
            <person name="Stark A."/>
            <person name="Stephan W."/>
            <person name="Strausberg R.L."/>
            <person name="Strempel S."/>
            <person name="Sturgill D."/>
            <person name="Sutton G."/>
            <person name="Sutton G.G."/>
            <person name="Tao W."/>
            <person name="Teichmann S."/>
            <person name="Tobari Y.N."/>
            <person name="Tomimura Y."/>
            <person name="Tsolas J.M."/>
            <person name="Valente V.L."/>
            <person name="Venter E."/>
            <person name="Venter J.C."/>
            <person name="Vicario S."/>
            <person name="Vieira F.G."/>
            <person name="Vilella A.J."/>
            <person name="Villasante A."/>
            <person name="Walenz B."/>
            <person name="Wang J."/>
            <person name="Wasserman M."/>
            <person name="Watts T."/>
            <person name="Wilson D."/>
            <person name="Wilson R.K."/>
            <person name="Wing R.A."/>
            <person name="Wolfner M.F."/>
            <person name="Wong A."/>
            <person name="Wong G.K."/>
            <person name="Wu C.I."/>
            <person name="Wu G."/>
            <person name="Yamamoto D."/>
            <person name="Yang H.P."/>
            <person name="Yang S.P."/>
            <person name="Yorke J.A."/>
            <person name="Yoshida K."/>
            <person name="Zdobnov E."/>
            <person name="Zhang P."/>
            <person name="Zhang Y."/>
            <person name="Zimin A.V."/>
            <person name="Baldwin J."/>
            <person name="Abdouelleil A."/>
            <person name="Abdulkadir J."/>
            <person name="Abebe A."/>
            <person name="Abera B."/>
            <person name="Abreu J."/>
            <person name="Acer S.C."/>
            <person name="Aftuck L."/>
            <person name="Alexander A."/>
            <person name="An P."/>
            <person name="Anderson E."/>
            <person name="Anderson S."/>
            <person name="Arachi H."/>
            <person name="Azer M."/>
            <person name="Bachantsang P."/>
            <person name="Barry A."/>
            <person name="Bayul T."/>
            <person name="Berlin A."/>
            <person name="Bessette D."/>
            <person name="Bloom T."/>
            <person name="Blye J."/>
            <person name="Boguslavskiy L."/>
            <person name="Bonnet C."/>
            <person name="Boukhgalter B."/>
            <person name="Bourzgui I."/>
            <person name="Brown A."/>
            <person name="Cahill P."/>
            <person name="Channer S."/>
            <person name="Cheshatsang Y."/>
            <person name="Chuda L."/>
            <person name="Citroen M."/>
            <person name="Collymore A."/>
            <person name="Cooke P."/>
            <person name="Costello M."/>
            <person name="D'Aco K."/>
            <person name="Daza R."/>
            <person name="De Haan G."/>
            <person name="DeGray S."/>
            <person name="DeMaso C."/>
            <person name="Dhargay N."/>
            <person name="Dooley K."/>
            <person name="Dooley E."/>
            <person name="Doricent M."/>
            <person name="Dorje P."/>
            <person name="Dorjee K."/>
            <person name="Dupes A."/>
            <person name="Elong R."/>
            <person name="Falk J."/>
            <person name="Farina A."/>
            <person name="Faro S."/>
            <person name="Ferguson D."/>
            <person name="Fisher S."/>
            <person name="Foley C.D."/>
            <person name="Franke A."/>
            <person name="Friedrich D."/>
            <person name="Gadbois L."/>
            <person name="Gearin G."/>
            <person name="Gearin C.R."/>
            <person name="Giannoukos G."/>
            <person name="Goode T."/>
            <person name="Graham J."/>
            <person name="Grandbois E."/>
            <person name="Grewal S."/>
            <person name="Gyaltsen K."/>
            <person name="Hafez N."/>
            <person name="Hagos B."/>
            <person name="Hall J."/>
            <person name="Henson C."/>
            <person name="Hollinger A."/>
            <person name="Honan T."/>
            <person name="Huard M.D."/>
            <person name="Hughes L."/>
            <person name="Hurhula B."/>
            <person name="Husby M.E."/>
            <person name="Kamat A."/>
            <person name="Kanga B."/>
            <person name="Kashin S."/>
            <person name="Khazanovich D."/>
            <person name="Kisner P."/>
            <person name="Lance K."/>
            <person name="Lara M."/>
            <person name="Lee W."/>
            <person name="Lennon N."/>
            <person name="Letendre F."/>
            <person name="LeVine R."/>
            <person name="Lipovsky A."/>
            <person name="Liu X."/>
            <person name="Liu J."/>
            <person name="Liu S."/>
            <person name="Lokyitsang T."/>
            <person name="Lokyitsang Y."/>
            <person name="Lubonja R."/>
            <person name="Lui A."/>
            <person name="MacDonald P."/>
            <person name="Magnisalis V."/>
            <person name="Maru K."/>
            <person name="Matthews C."/>
            <person name="McCusker W."/>
            <person name="McDonough S."/>
            <person name="Mehta T."/>
            <person name="Meldrim J."/>
            <person name="Meneus L."/>
            <person name="Mihai O."/>
            <person name="Mihalev A."/>
            <person name="Mihova T."/>
            <person name="Mittelman R."/>
            <person name="Mlenga V."/>
            <person name="Montmayeur A."/>
            <person name="Mulrain L."/>
            <person name="Navidi A."/>
            <person name="Naylor J."/>
            <person name="Negash T."/>
            <person name="Nguyen T."/>
            <person name="Nguyen N."/>
            <person name="Nicol R."/>
            <person name="Norbu C."/>
            <person name="Norbu N."/>
            <person name="Novod N."/>
            <person name="O'Neill B."/>
            <person name="Osman S."/>
            <person name="Markiewicz E."/>
            <person name="Oyono O.L."/>
            <person name="Patti C."/>
            <person name="Phunkhang P."/>
            <person name="Pierre F."/>
            <person name="Priest M."/>
            <person name="Raghuraman S."/>
            <person name="Rege F."/>
            <person name="Reyes R."/>
            <person name="Rise C."/>
            <person name="Rogov P."/>
            <person name="Ross K."/>
            <person name="Ryan E."/>
            <person name="Settipalli S."/>
            <person name="Shea T."/>
            <person name="Sherpa N."/>
            <person name="Shi L."/>
            <person name="Shih D."/>
            <person name="Sparrow T."/>
            <person name="Spaulding J."/>
            <person name="Stalker J."/>
            <person name="Stange-Thomann N."/>
            <person name="Stavropoulos S."/>
            <person name="Stone C."/>
            <person name="Strader C."/>
            <person name="Tesfaye S."/>
            <person name="Thomson T."/>
            <person name="Thoulutsang Y."/>
            <person name="Thoulutsang D."/>
            <person name="Topham K."/>
            <person name="Topping I."/>
            <person name="Tsamla T."/>
            <person name="Vassiliev H."/>
            <person name="Vo A."/>
            <person name="Wangchuk T."/>
            <person name="Wangdi T."/>
            <person name="Weiand M."/>
            <person name="Wilkinson J."/>
            <person name="Wilson A."/>
            <person name="Yadav S."/>
            <person name="Young G."/>
            <person name="Yu Q."/>
            <person name="Zembek L."/>
            <person name="Zhong D."/>
            <person name="Zimmer A."/>
            <person name="Zwirko Z."/>
            <person name="Jaffe D.B."/>
            <person name="Alvarez P."/>
            <person name="Brockman W."/>
            <person name="Butler J."/>
            <person name="Chin C."/>
            <person name="Gnerre S."/>
            <person name="Grabherr M."/>
            <person name="Kleber M."/>
            <person name="Mauceli E."/>
            <person name="MacCallum I."/>
        </authorList>
    </citation>
    <scope>NUCLEOTIDE SEQUENCE [LARGE SCALE GENOMIC DNA]</scope>
    <source>
        <strain evidence="3">Tucson 14030-0811.24</strain>
    </source>
</reference>
<dbReference type="AlphaFoldDB" id="A0A0Q9WR29"/>
<dbReference type="Gene3D" id="1.10.30.10">
    <property type="entry name" value="High mobility group box domain"/>
    <property type="match status" value="1"/>
</dbReference>
<evidence type="ECO:0000313" key="3">
    <source>
        <dbReference type="Proteomes" id="UP000007798"/>
    </source>
</evidence>